<dbReference type="EnsemblPlants" id="evm.model.04.989">
    <property type="protein sequence ID" value="cds.evm.model.04.989"/>
    <property type="gene ID" value="evm.TU.04.989"/>
</dbReference>
<evidence type="ECO:0000313" key="2">
    <source>
        <dbReference type="Proteomes" id="UP000596661"/>
    </source>
</evidence>
<dbReference type="SUPFAM" id="SSF56219">
    <property type="entry name" value="DNase I-like"/>
    <property type="match status" value="1"/>
</dbReference>
<accession>A0A803PJJ1</accession>
<reference evidence="1" key="2">
    <citation type="submission" date="2021-03" db="UniProtKB">
        <authorList>
            <consortium name="EnsemblPlants"/>
        </authorList>
    </citation>
    <scope>IDENTIFICATION</scope>
</reference>
<dbReference type="InterPro" id="IPR036691">
    <property type="entry name" value="Endo/exonu/phosph_ase_sf"/>
</dbReference>
<proteinExistence type="predicted"/>
<dbReference type="PANTHER" id="PTHR33116">
    <property type="entry name" value="REVERSE TRANSCRIPTASE ZINC-BINDING DOMAIN-CONTAINING PROTEIN-RELATED-RELATED"/>
    <property type="match status" value="1"/>
</dbReference>
<evidence type="ECO:0008006" key="3">
    <source>
        <dbReference type="Google" id="ProtNLM"/>
    </source>
</evidence>
<dbReference type="PANTHER" id="PTHR33116:SF86">
    <property type="entry name" value="REVERSE TRANSCRIPTASE DOMAIN-CONTAINING PROTEIN"/>
    <property type="match status" value="1"/>
</dbReference>
<dbReference type="EMBL" id="UZAU01000371">
    <property type="status" value="NOT_ANNOTATED_CDS"/>
    <property type="molecule type" value="Genomic_DNA"/>
</dbReference>
<dbReference type="Gramene" id="evm.model.04.989">
    <property type="protein sequence ID" value="cds.evm.model.04.989"/>
    <property type="gene ID" value="evm.TU.04.989"/>
</dbReference>
<sequence length="405" mass="46517">MLAWKLGFCFESIYVSKNQILGFIYLDPKHYPWLLSCVYGPPYFHEKKRFWSEFMGIGNKVGGPRLILGDVNFVLSNSERVGSMGKDQFLPFILQLIKGNTLIDMPIKGDNLTWDNHKEGHHHIKSVLDKALVNEDWLHIFPKAVIQSLQTSHVCKKIGATRLALSKWNREQFDKLDTYIGRLQLQLRNIQKMPTGSRSWASEMEADFISIPGYEEIRQALFTMGSFKASGLDVVRKDADFNFIMDNLVSKLHGWKFKSLSKAGHATLIKSVGLSLPVYTMQMIKLFKKLATKIYGMVRDFWGGLGFQRTLEMNQAFLAKWGWALLNKDNSLCCKVLSVKYLKGRPFLKCSYKNLDSWFWKNVVKAIEILKKGACKLTSDGKDTDIWNEPWVIHGQDFHPHPKNG</sequence>
<dbReference type="Proteomes" id="UP000596661">
    <property type="component" value="Chromosome 4"/>
</dbReference>
<reference evidence="1" key="1">
    <citation type="submission" date="2018-11" db="EMBL/GenBank/DDBJ databases">
        <authorList>
            <person name="Grassa J C."/>
        </authorList>
    </citation>
    <scope>NUCLEOTIDE SEQUENCE [LARGE SCALE GENOMIC DNA]</scope>
</reference>
<name>A0A803PJJ1_CANSA</name>
<dbReference type="Gene3D" id="3.60.10.10">
    <property type="entry name" value="Endonuclease/exonuclease/phosphatase"/>
    <property type="match status" value="1"/>
</dbReference>
<protein>
    <recommendedName>
        <fullName evidence="3">Reverse transcriptase</fullName>
    </recommendedName>
</protein>
<evidence type="ECO:0000313" key="1">
    <source>
        <dbReference type="EnsemblPlants" id="cds.evm.model.04.989"/>
    </source>
</evidence>
<organism evidence="1 2">
    <name type="scientific">Cannabis sativa</name>
    <name type="common">Hemp</name>
    <name type="synonym">Marijuana</name>
    <dbReference type="NCBI Taxonomy" id="3483"/>
    <lineage>
        <taxon>Eukaryota</taxon>
        <taxon>Viridiplantae</taxon>
        <taxon>Streptophyta</taxon>
        <taxon>Embryophyta</taxon>
        <taxon>Tracheophyta</taxon>
        <taxon>Spermatophyta</taxon>
        <taxon>Magnoliopsida</taxon>
        <taxon>eudicotyledons</taxon>
        <taxon>Gunneridae</taxon>
        <taxon>Pentapetalae</taxon>
        <taxon>rosids</taxon>
        <taxon>fabids</taxon>
        <taxon>Rosales</taxon>
        <taxon>Cannabaceae</taxon>
        <taxon>Cannabis</taxon>
    </lineage>
</organism>
<dbReference type="AlphaFoldDB" id="A0A803PJJ1"/>
<keyword evidence="2" id="KW-1185">Reference proteome</keyword>